<dbReference type="SUPFAM" id="SSF56935">
    <property type="entry name" value="Porins"/>
    <property type="match status" value="1"/>
</dbReference>
<dbReference type="InterPro" id="IPR018759">
    <property type="entry name" value="BBP2_2"/>
</dbReference>
<dbReference type="Proteomes" id="UP000194003">
    <property type="component" value="Unassembled WGS sequence"/>
</dbReference>
<dbReference type="EMBL" id="LVJN01000020">
    <property type="protein sequence ID" value="OSM02368.1"/>
    <property type="molecule type" value="Genomic_DNA"/>
</dbReference>
<protein>
    <submittedName>
        <fullName evidence="1">Uncharacterized protein</fullName>
    </submittedName>
</protein>
<organism evidence="1 2">
    <name type="scientific">Magnetofaba australis IT-1</name>
    <dbReference type="NCBI Taxonomy" id="1434232"/>
    <lineage>
        <taxon>Bacteria</taxon>
        <taxon>Pseudomonadati</taxon>
        <taxon>Pseudomonadota</taxon>
        <taxon>Magnetococcia</taxon>
        <taxon>Magnetococcales</taxon>
        <taxon>Magnetococcaceae</taxon>
        <taxon>Magnetofaba</taxon>
    </lineage>
</organism>
<dbReference type="Pfam" id="PF10082">
    <property type="entry name" value="BBP2_2"/>
    <property type="match status" value="1"/>
</dbReference>
<dbReference type="STRING" id="1434232.MAIT1_02504"/>
<keyword evidence="2" id="KW-1185">Reference proteome</keyword>
<sequence>MGIFRLRPQVTINYAYDDNVYKTASNKVSDQKVTITPVLQAVTHWKKVTMTASLSSTITKHLKEEQEDFDDHVLTVGAKFSPSKRLEFDVDGQLAYKHDSRGTAAASSLSVSESPEQWLHYSGSVKAQYTLNRIRTIVSAQHSVDDKSTYGKYWNDVSLGMMFALAPKTSIVTEGTWRRYVYDDAYASRDGDEHGVMAGMTWAGFGQTSGSLTAGWKGKSYSNGAIADKNAYVMSGEVQWNPRKRTNLSLSLSRDFEEGDATDSYYISTTGDLALNHKLRSFLNLSANVGYSIDDYMAGQQDDTLSSGIGLSYDFKRWLTLSADYSYKQKNSSVATSDYSSNEYMLKLSSGL</sequence>
<accession>A0A1Y2K2V2</accession>
<evidence type="ECO:0000313" key="1">
    <source>
        <dbReference type="EMBL" id="OSM02368.1"/>
    </source>
</evidence>
<reference evidence="1 2" key="1">
    <citation type="journal article" date="2016" name="BMC Genomics">
        <title>Combined genomic and structural analyses of a cultured magnetotactic bacterium reveals its niche adaptation to a dynamic environment.</title>
        <authorList>
            <person name="Araujo A.C."/>
            <person name="Morillo V."/>
            <person name="Cypriano J."/>
            <person name="Teixeira L.C."/>
            <person name="Leao P."/>
            <person name="Lyra S."/>
            <person name="Almeida L.G."/>
            <person name="Bazylinski D.A."/>
            <person name="Vasconcellos A.T."/>
            <person name="Abreu F."/>
            <person name="Lins U."/>
        </authorList>
    </citation>
    <scope>NUCLEOTIDE SEQUENCE [LARGE SCALE GENOMIC DNA]</scope>
    <source>
        <strain evidence="1 2">IT-1</strain>
    </source>
</reference>
<evidence type="ECO:0000313" key="2">
    <source>
        <dbReference type="Proteomes" id="UP000194003"/>
    </source>
</evidence>
<name>A0A1Y2K2V2_9PROT</name>
<comment type="caution">
    <text evidence="1">The sequence shown here is derived from an EMBL/GenBank/DDBJ whole genome shotgun (WGS) entry which is preliminary data.</text>
</comment>
<proteinExistence type="predicted"/>
<gene>
    <name evidence="1" type="ORF">MAIT1_02504</name>
</gene>
<dbReference type="AlphaFoldDB" id="A0A1Y2K2V2"/>